<reference evidence="1 2" key="1">
    <citation type="submission" date="2019-05" db="EMBL/GenBank/DDBJ databases">
        <title>Another draft genome of Portunus trituberculatus and its Hox gene families provides insights of decapod evolution.</title>
        <authorList>
            <person name="Jeong J.-H."/>
            <person name="Song I."/>
            <person name="Kim S."/>
            <person name="Choi T."/>
            <person name="Kim D."/>
            <person name="Ryu S."/>
            <person name="Kim W."/>
        </authorList>
    </citation>
    <scope>NUCLEOTIDE SEQUENCE [LARGE SCALE GENOMIC DNA]</scope>
    <source>
        <tissue evidence="1">Muscle</tissue>
    </source>
</reference>
<evidence type="ECO:0000313" key="2">
    <source>
        <dbReference type="Proteomes" id="UP000324222"/>
    </source>
</evidence>
<organism evidence="1 2">
    <name type="scientific">Portunus trituberculatus</name>
    <name type="common">Swimming crab</name>
    <name type="synonym">Neptunus trituberculatus</name>
    <dbReference type="NCBI Taxonomy" id="210409"/>
    <lineage>
        <taxon>Eukaryota</taxon>
        <taxon>Metazoa</taxon>
        <taxon>Ecdysozoa</taxon>
        <taxon>Arthropoda</taxon>
        <taxon>Crustacea</taxon>
        <taxon>Multicrustacea</taxon>
        <taxon>Malacostraca</taxon>
        <taxon>Eumalacostraca</taxon>
        <taxon>Eucarida</taxon>
        <taxon>Decapoda</taxon>
        <taxon>Pleocyemata</taxon>
        <taxon>Brachyura</taxon>
        <taxon>Eubrachyura</taxon>
        <taxon>Portunoidea</taxon>
        <taxon>Portunidae</taxon>
        <taxon>Portuninae</taxon>
        <taxon>Portunus</taxon>
    </lineage>
</organism>
<name>A0A5B7J4U6_PORTR</name>
<gene>
    <name evidence="1" type="ORF">E2C01_084444</name>
</gene>
<accession>A0A5B7J4U6</accession>
<protein>
    <submittedName>
        <fullName evidence="1">Uncharacterized protein</fullName>
    </submittedName>
</protein>
<keyword evidence="2" id="KW-1185">Reference proteome</keyword>
<dbReference type="Proteomes" id="UP000324222">
    <property type="component" value="Unassembled WGS sequence"/>
</dbReference>
<dbReference type="EMBL" id="VSRR010081201">
    <property type="protein sequence ID" value="MPC89493.1"/>
    <property type="molecule type" value="Genomic_DNA"/>
</dbReference>
<proteinExistence type="predicted"/>
<dbReference type="AlphaFoldDB" id="A0A5B7J4U6"/>
<evidence type="ECO:0000313" key="1">
    <source>
        <dbReference type="EMBL" id="MPC89493.1"/>
    </source>
</evidence>
<comment type="caution">
    <text evidence="1">The sequence shown here is derived from an EMBL/GenBank/DDBJ whole genome shotgun (WGS) entry which is preliminary data.</text>
</comment>
<sequence>MLQHLCSALFCSTLTSGSHSHFTHTKLSHIPASSTLQLPEESVHQPDTAQHMQQRHHNHCAPYVHIQKCLPLSL</sequence>